<name>A0A4Y9A933_9BACI</name>
<organism evidence="1 2">
    <name type="scientific">Lentibacillus salicampi</name>
    <dbReference type="NCBI Taxonomy" id="175306"/>
    <lineage>
        <taxon>Bacteria</taxon>
        <taxon>Bacillati</taxon>
        <taxon>Bacillota</taxon>
        <taxon>Bacilli</taxon>
        <taxon>Bacillales</taxon>
        <taxon>Bacillaceae</taxon>
        <taxon>Lentibacillus</taxon>
    </lineage>
</organism>
<keyword evidence="2" id="KW-1185">Reference proteome</keyword>
<dbReference type="RefSeq" id="WP_135110644.1">
    <property type="nucleotide sequence ID" value="NZ_SRHY01000025.1"/>
</dbReference>
<sequence length="64" mass="7687">MTTAANVEQILNKLEPKIKKSLYYTNPQDRQDLEQELKTKITECYYNDVFKHPPGFWEFAEQFD</sequence>
<reference evidence="1 2" key="1">
    <citation type="submission" date="2019-03" db="EMBL/GenBank/DDBJ databases">
        <title>Genome sequence of Lentibacillus salicampi ATCC BAA-719.</title>
        <authorList>
            <person name="Maclea K.S."/>
            <person name="Simoes Junior M."/>
        </authorList>
    </citation>
    <scope>NUCLEOTIDE SEQUENCE [LARGE SCALE GENOMIC DNA]</scope>
    <source>
        <strain evidence="1 2">ATCC BAA-719</strain>
    </source>
</reference>
<evidence type="ECO:0000313" key="2">
    <source>
        <dbReference type="Proteomes" id="UP000298484"/>
    </source>
</evidence>
<evidence type="ECO:0000313" key="1">
    <source>
        <dbReference type="EMBL" id="TFJ92313.1"/>
    </source>
</evidence>
<proteinExistence type="predicted"/>
<comment type="caution">
    <text evidence="1">The sequence shown here is derived from an EMBL/GenBank/DDBJ whole genome shotgun (WGS) entry which is preliminary data.</text>
</comment>
<gene>
    <name evidence="1" type="ORF">E4U82_13230</name>
</gene>
<accession>A0A4Y9A933</accession>
<dbReference type="EMBL" id="SRHY01000025">
    <property type="protein sequence ID" value="TFJ92313.1"/>
    <property type="molecule type" value="Genomic_DNA"/>
</dbReference>
<dbReference type="Proteomes" id="UP000298484">
    <property type="component" value="Unassembled WGS sequence"/>
</dbReference>
<dbReference type="AlphaFoldDB" id="A0A4Y9A933"/>
<protein>
    <submittedName>
        <fullName evidence="1">Uncharacterized protein</fullName>
    </submittedName>
</protein>
<dbReference type="OrthoDB" id="2453202at2"/>